<organism evidence="1 2">
    <name type="scientific">Cetraspora pellucida</name>
    <dbReference type="NCBI Taxonomy" id="1433469"/>
    <lineage>
        <taxon>Eukaryota</taxon>
        <taxon>Fungi</taxon>
        <taxon>Fungi incertae sedis</taxon>
        <taxon>Mucoromycota</taxon>
        <taxon>Glomeromycotina</taxon>
        <taxon>Glomeromycetes</taxon>
        <taxon>Diversisporales</taxon>
        <taxon>Gigasporaceae</taxon>
        <taxon>Cetraspora</taxon>
    </lineage>
</organism>
<reference evidence="1" key="1">
    <citation type="submission" date="2021-06" db="EMBL/GenBank/DDBJ databases">
        <authorList>
            <person name="Kallberg Y."/>
            <person name="Tangrot J."/>
            <person name="Rosling A."/>
        </authorList>
    </citation>
    <scope>NUCLEOTIDE SEQUENCE</scope>
    <source>
        <strain evidence="1">28 12/20/2015</strain>
    </source>
</reference>
<accession>A0ACA9QLL0</accession>
<dbReference type="EMBL" id="CAJVPW010045882">
    <property type="protein sequence ID" value="CAG8756612.1"/>
    <property type="molecule type" value="Genomic_DNA"/>
</dbReference>
<gene>
    <name evidence="1" type="ORF">SPELUC_LOCUS14843</name>
</gene>
<feature type="non-terminal residue" evidence="1">
    <location>
        <position position="1"/>
    </location>
</feature>
<protein>
    <submittedName>
        <fullName evidence="1">14177_t:CDS:1</fullName>
    </submittedName>
</protein>
<evidence type="ECO:0000313" key="2">
    <source>
        <dbReference type="Proteomes" id="UP000789366"/>
    </source>
</evidence>
<evidence type="ECO:0000313" key="1">
    <source>
        <dbReference type="EMBL" id="CAG8756612.1"/>
    </source>
</evidence>
<name>A0ACA9QLL0_9GLOM</name>
<proteinExistence type="predicted"/>
<sequence>EALIKIQKFDASNGAIQLSFDIHSAHHSSNIWLNIRRLLVE</sequence>
<comment type="caution">
    <text evidence="1">The sequence shown here is derived from an EMBL/GenBank/DDBJ whole genome shotgun (WGS) entry which is preliminary data.</text>
</comment>
<dbReference type="Proteomes" id="UP000789366">
    <property type="component" value="Unassembled WGS sequence"/>
</dbReference>
<keyword evidence="2" id="KW-1185">Reference proteome</keyword>